<accession>A0AAW5K0X3</accession>
<feature type="domain" description="HTH araC/xylS-type" evidence="2">
    <location>
        <begin position="172"/>
        <end position="202"/>
    </location>
</feature>
<dbReference type="EMBL" id="JANFYT010000011">
    <property type="protein sequence ID" value="MCQ4814092.1"/>
    <property type="molecule type" value="Genomic_DNA"/>
</dbReference>
<evidence type="ECO:0000259" key="2">
    <source>
        <dbReference type="PROSITE" id="PS01124"/>
    </source>
</evidence>
<dbReference type="AlphaFoldDB" id="A0AAW5K0X3"/>
<comment type="caution">
    <text evidence="3">The sequence shown here is derived from an EMBL/GenBank/DDBJ whole genome shotgun (WGS) entry which is preliminary data.</text>
</comment>
<evidence type="ECO:0000313" key="4">
    <source>
        <dbReference type="Proteomes" id="UP001205919"/>
    </source>
</evidence>
<gene>
    <name evidence="3" type="ORF">NE630_06565</name>
</gene>
<dbReference type="RefSeq" id="WP_034443945.1">
    <property type="nucleotide sequence ID" value="NZ_CAJLEK010000006.1"/>
</dbReference>
<name>A0AAW5K0X3_9BACT</name>
<dbReference type="PROSITE" id="PS01124">
    <property type="entry name" value="HTH_ARAC_FAMILY_2"/>
    <property type="match status" value="1"/>
</dbReference>
<dbReference type="InterPro" id="IPR037923">
    <property type="entry name" value="HTH-like"/>
</dbReference>
<dbReference type="Gene3D" id="1.10.10.60">
    <property type="entry name" value="Homeodomain-like"/>
    <property type="match status" value="1"/>
</dbReference>
<keyword evidence="1" id="KW-0238">DNA-binding</keyword>
<reference evidence="3 4" key="1">
    <citation type="submission" date="2022-06" db="EMBL/GenBank/DDBJ databases">
        <title>Isolation of gut microbiota from human fecal samples.</title>
        <authorList>
            <person name="Pamer E.G."/>
            <person name="Barat B."/>
            <person name="Waligurski E."/>
            <person name="Medina S."/>
            <person name="Paddock L."/>
            <person name="Mostad J."/>
        </authorList>
    </citation>
    <scope>NUCLEOTIDE SEQUENCE [LARGE SCALE GENOMIC DNA]</scope>
    <source>
        <strain evidence="3 4">DFI.9.90</strain>
    </source>
</reference>
<keyword evidence="4" id="KW-1185">Reference proteome</keyword>
<organism evidence="3 4">
    <name type="scientific">Cloacibacillus evryensis</name>
    <dbReference type="NCBI Taxonomy" id="508460"/>
    <lineage>
        <taxon>Bacteria</taxon>
        <taxon>Thermotogati</taxon>
        <taxon>Synergistota</taxon>
        <taxon>Synergistia</taxon>
        <taxon>Synergistales</taxon>
        <taxon>Synergistaceae</taxon>
        <taxon>Cloacibacillus</taxon>
    </lineage>
</organism>
<dbReference type="GO" id="GO:0003700">
    <property type="term" value="F:DNA-binding transcription factor activity"/>
    <property type="evidence" value="ECO:0007669"/>
    <property type="project" value="InterPro"/>
</dbReference>
<dbReference type="GeneID" id="95757093"/>
<dbReference type="Pfam" id="PF02311">
    <property type="entry name" value="AraC_binding"/>
    <property type="match status" value="1"/>
</dbReference>
<dbReference type="SUPFAM" id="SSF51215">
    <property type="entry name" value="Regulatory protein AraC"/>
    <property type="match status" value="1"/>
</dbReference>
<protein>
    <submittedName>
        <fullName evidence="3">AraC family ligand binding domain-containing protein</fullName>
    </submittedName>
</protein>
<dbReference type="InterPro" id="IPR014710">
    <property type="entry name" value="RmlC-like_jellyroll"/>
</dbReference>
<proteinExistence type="predicted"/>
<dbReference type="GO" id="GO:0043565">
    <property type="term" value="F:sequence-specific DNA binding"/>
    <property type="evidence" value="ECO:0007669"/>
    <property type="project" value="InterPro"/>
</dbReference>
<evidence type="ECO:0000256" key="1">
    <source>
        <dbReference type="ARBA" id="ARBA00023125"/>
    </source>
</evidence>
<dbReference type="PANTHER" id="PTHR43280">
    <property type="entry name" value="ARAC-FAMILY TRANSCRIPTIONAL REGULATOR"/>
    <property type="match status" value="1"/>
</dbReference>
<dbReference type="InterPro" id="IPR018060">
    <property type="entry name" value="HTH_AraC"/>
</dbReference>
<dbReference type="PANTHER" id="PTHR43280:SF28">
    <property type="entry name" value="HTH-TYPE TRANSCRIPTIONAL ACTIVATOR RHAS"/>
    <property type="match status" value="1"/>
</dbReference>
<dbReference type="InterPro" id="IPR003313">
    <property type="entry name" value="AraC-bd"/>
</dbReference>
<evidence type="ECO:0000313" key="3">
    <source>
        <dbReference type="EMBL" id="MCQ4814092.1"/>
    </source>
</evidence>
<sequence length="202" mass="23745">MFVLFRTQEWSKLNLHFHEEQEILLTLSGDGEMYINNEVYPIRRGSLFVINNTDFHRSVGKDNEVPYQFCLIHFDPEEVKGVSTANFDLAACFRDHRNFNHRCQLGEDELEGLLKQIKRLAYYLDPECSAYGREVYSKICLSEILIYINSLYEPTMKTSRLQRSEKSPDRITPVIQYIQEHYAEDLSLDSLADMFFISKSHL</sequence>
<dbReference type="Gene3D" id="2.60.120.10">
    <property type="entry name" value="Jelly Rolls"/>
    <property type="match status" value="1"/>
</dbReference>
<dbReference type="Proteomes" id="UP001205919">
    <property type="component" value="Unassembled WGS sequence"/>
</dbReference>